<dbReference type="GO" id="GO:0047736">
    <property type="term" value="F:cellobiose epimerase activity"/>
    <property type="evidence" value="ECO:0007669"/>
    <property type="project" value="UniProtKB-UniRule"/>
</dbReference>
<evidence type="ECO:0000256" key="4">
    <source>
        <dbReference type="HAMAP-Rule" id="MF_00929"/>
    </source>
</evidence>
<dbReference type="Gene3D" id="1.50.10.10">
    <property type="match status" value="1"/>
</dbReference>
<accession>A0A317EHV5</accession>
<dbReference type="SUPFAM" id="SSF48208">
    <property type="entry name" value="Six-hairpin glycosidases"/>
    <property type="match status" value="1"/>
</dbReference>
<proteinExistence type="inferred from homology"/>
<name>A0A317EHV5_9SPHI</name>
<dbReference type="AlphaFoldDB" id="A0A317EHV5"/>
<comment type="similarity">
    <text evidence="4">Belongs to the cellobiose 2-epimerase family.</text>
</comment>
<keyword evidence="3 4" id="KW-0413">Isomerase</keyword>
<keyword evidence="6" id="KW-1185">Reference proteome</keyword>
<dbReference type="EMBL" id="QGNZ01000004">
    <property type="protein sequence ID" value="PWS26232.1"/>
    <property type="molecule type" value="Genomic_DNA"/>
</dbReference>
<dbReference type="Proteomes" id="UP000245379">
    <property type="component" value="Unassembled WGS sequence"/>
</dbReference>
<comment type="caution">
    <text evidence="5">The sequence shown here is derived from an EMBL/GenBank/DDBJ whole genome shotgun (WGS) entry which is preliminary data.</text>
</comment>
<dbReference type="InterPro" id="IPR010819">
    <property type="entry name" value="AGE/CE"/>
</dbReference>
<dbReference type="RefSeq" id="WP_109926798.1">
    <property type="nucleotide sequence ID" value="NZ_QGNZ01000004.1"/>
</dbReference>
<evidence type="ECO:0000256" key="1">
    <source>
        <dbReference type="ARBA" id="ARBA00001470"/>
    </source>
</evidence>
<dbReference type="EC" id="5.1.3.11" evidence="4"/>
<dbReference type="GO" id="GO:0005975">
    <property type="term" value="P:carbohydrate metabolic process"/>
    <property type="evidence" value="ECO:0007669"/>
    <property type="project" value="InterPro"/>
</dbReference>
<comment type="similarity">
    <text evidence="2">Belongs to the N-acylglucosamine 2-epimerase family.</text>
</comment>
<evidence type="ECO:0000313" key="5">
    <source>
        <dbReference type="EMBL" id="PWS26232.1"/>
    </source>
</evidence>
<evidence type="ECO:0000256" key="2">
    <source>
        <dbReference type="ARBA" id="ARBA00008558"/>
    </source>
</evidence>
<dbReference type="HAMAP" id="MF_00929">
    <property type="entry name" value="Cellobiose_2_epim"/>
    <property type="match status" value="1"/>
</dbReference>
<dbReference type="InterPro" id="IPR028584">
    <property type="entry name" value="Cellobiose_2_epim"/>
</dbReference>
<comment type="function">
    <text evidence="4">Catalyzes the reversible epimerization of cellobiose to 4-O-beta-D-glucopyranosyl-D-mannose (Glc-Man).</text>
</comment>
<comment type="catalytic activity">
    <reaction evidence="1 4">
        <text>D-cellobiose = beta-D-glucosyl-(1-&gt;4)-D-mannopyranose</text>
        <dbReference type="Rhea" id="RHEA:23384"/>
        <dbReference type="ChEBI" id="CHEBI:17057"/>
        <dbReference type="ChEBI" id="CHEBI:47931"/>
        <dbReference type="EC" id="5.1.3.11"/>
    </reaction>
</comment>
<evidence type="ECO:0000313" key="6">
    <source>
        <dbReference type="Proteomes" id="UP000245379"/>
    </source>
</evidence>
<dbReference type="Pfam" id="PF07221">
    <property type="entry name" value="GlcNAc_2-epim"/>
    <property type="match status" value="1"/>
</dbReference>
<gene>
    <name evidence="5" type="ORF">DHW03_15675</name>
</gene>
<dbReference type="PANTHER" id="PTHR15108">
    <property type="entry name" value="N-ACYLGLUCOSAMINE-2-EPIMERASE"/>
    <property type="match status" value="1"/>
</dbReference>
<protein>
    <recommendedName>
        <fullName evidence="4">Cellobiose 2-epimerase</fullName>
        <shortName evidence="4">CE</shortName>
        <ecNumber evidence="4">5.1.3.11</ecNumber>
    </recommendedName>
</protein>
<sequence>MKLDLAKYKEELSSELENILSYWKNFTVDEVNGGFVGKIDNDNNIDYTAPKGSVLNARILWSFSSAYNLNGNSDDLAIADRAFNYIINHFIDDEFGGVYWLLNAKGNPIDIKKQIYAIAFTIYAFSEYFIASKNEFAKERAIELYKNLVANSYDIERGGYFEAFSRAWKPLDDLRLSNKDANEKKTMNTHLHVLEAFTTLYKIWPNEHLRRKIMELLQNFTSHIINKETGNLVLFFDENWVPKSDIISYGHNIEAAWLLLEAAEAVHDEASIETIKLISMKMASVSKQGLDADGSLWYEDEPSNNHIVKEKHWWVQAEAMVGFFNAWQISKNDEFLEISLKNWSFVKDRIISYDEGEWFWGITEAGEIMPNEDKVGVWKCPYHNSRACMELIKRIDLYL</sequence>
<reference evidence="5 6" key="1">
    <citation type="submission" date="2018-05" db="EMBL/GenBank/DDBJ databases">
        <title>Pedobacter paludis sp. nov., isolated from wetland soil.</title>
        <authorList>
            <person name="Zhang Y."/>
            <person name="Wang G."/>
        </authorList>
    </citation>
    <scope>NUCLEOTIDE SEQUENCE [LARGE SCALE GENOMIC DNA]</scope>
    <source>
        <strain evidence="5 6">KCTC22721</strain>
    </source>
</reference>
<dbReference type="OrthoDB" id="5141876at2"/>
<dbReference type="InterPro" id="IPR008928">
    <property type="entry name" value="6-hairpin_glycosidase_sf"/>
</dbReference>
<evidence type="ECO:0000256" key="3">
    <source>
        <dbReference type="ARBA" id="ARBA00023235"/>
    </source>
</evidence>
<dbReference type="InterPro" id="IPR012341">
    <property type="entry name" value="6hp_glycosidase-like_sf"/>
</dbReference>
<organism evidence="5 6">
    <name type="scientific">Pedobacter yonginense</name>
    <dbReference type="NCBI Taxonomy" id="651869"/>
    <lineage>
        <taxon>Bacteria</taxon>
        <taxon>Pseudomonadati</taxon>
        <taxon>Bacteroidota</taxon>
        <taxon>Sphingobacteriia</taxon>
        <taxon>Sphingobacteriales</taxon>
        <taxon>Sphingobacteriaceae</taxon>
        <taxon>Pedobacter</taxon>
    </lineage>
</organism>